<feature type="region of interest" description="Disordered" evidence="1">
    <location>
        <begin position="1"/>
        <end position="154"/>
    </location>
</feature>
<dbReference type="Proteomes" id="UP000827549">
    <property type="component" value="Chromosome 1"/>
</dbReference>
<organism evidence="3 4">
    <name type="scientific">Vanrija pseudolonga</name>
    <dbReference type="NCBI Taxonomy" id="143232"/>
    <lineage>
        <taxon>Eukaryota</taxon>
        <taxon>Fungi</taxon>
        <taxon>Dikarya</taxon>
        <taxon>Basidiomycota</taxon>
        <taxon>Agaricomycotina</taxon>
        <taxon>Tremellomycetes</taxon>
        <taxon>Trichosporonales</taxon>
        <taxon>Trichosporonaceae</taxon>
        <taxon>Vanrija</taxon>
    </lineage>
</organism>
<gene>
    <name evidence="3" type="primary">pmt3_1</name>
    <name evidence="3" type="ORF">LOC62_01G000648</name>
</gene>
<accession>A0AAF0Y320</accession>
<dbReference type="PROSITE" id="PS50053">
    <property type="entry name" value="UBIQUITIN_2"/>
    <property type="match status" value="1"/>
</dbReference>
<feature type="compositionally biased region" description="Basic residues" evidence="1">
    <location>
        <begin position="61"/>
        <end position="72"/>
    </location>
</feature>
<dbReference type="SUPFAM" id="SSF54236">
    <property type="entry name" value="Ubiquitin-like"/>
    <property type="match status" value="1"/>
</dbReference>
<dbReference type="Gene3D" id="3.10.20.90">
    <property type="entry name" value="Phosphatidylinositol 3-kinase Catalytic Subunit, Chain A, domain 1"/>
    <property type="match status" value="1"/>
</dbReference>
<dbReference type="InterPro" id="IPR022617">
    <property type="entry name" value="Rad60/SUMO-like_dom"/>
</dbReference>
<dbReference type="Pfam" id="PF11976">
    <property type="entry name" value="Rad60-SLD"/>
    <property type="match status" value="1"/>
</dbReference>
<feature type="compositionally biased region" description="Polar residues" evidence="1">
    <location>
        <begin position="107"/>
        <end position="121"/>
    </location>
</feature>
<feature type="compositionally biased region" description="Acidic residues" evidence="1">
    <location>
        <begin position="10"/>
        <end position="21"/>
    </location>
</feature>
<dbReference type="InterPro" id="IPR000626">
    <property type="entry name" value="Ubiquitin-like_dom"/>
</dbReference>
<keyword evidence="4" id="KW-1185">Reference proteome</keyword>
<name>A0AAF0Y320_9TREE</name>
<reference evidence="3" key="1">
    <citation type="submission" date="2023-10" db="EMBL/GenBank/DDBJ databases">
        <authorList>
            <person name="Noh H."/>
        </authorList>
    </citation>
    <scope>NUCLEOTIDE SEQUENCE</scope>
    <source>
        <strain evidence="3">DUCC4014</strain>
    </source>
</reference>
<sequence>MSKGKGKEEDPVELSDTDSDTDFFTVKRRLAPIRVRAPSPEYISSDGNDDDDDDEEAEGAKKKKKKRRRLKPTPKPTLPEWTRREHSQQAQSRKSARAGTDDRSGRGASTQASDILSLVSSSDEESAPAGGARASKERRPRVKLTPPPEIDEETRAALARDLDATFQAPEEVLDSPEPQPTPATPKRPADSSPVVQVTVRMVADPDRYTDASINAIRGYERARIIQARRVSLVAGEGAGVLMGQNETVSALIKVLADRVNKLPEEILVTYNGRRIFATSQTLLQLGIFESAEFSGYERATWDKLERQRKADQARLLGVESREDAADDNADNDGTPRRVTSGSPDTSGAGASKEAPAPPADETQRVRIIVRGAKGDEIRFATKVTTPASTILKYYCSKSGIAEIGLSLWWDGEAVEPTTTLEELDVENGDIVEVR</sequence>
<evidence type="ECO:0000313" key="3">
    <source>
        <dbReference type="EMBL" id="WOO77049.1"/>
    </source>
</evidence>
<evidence type="ECO:0000259" key="2">
    <source>
        <dbReference type="PROSITE" id="PS50053"/>
    </source>
</evidence>
<evidence type="ECO:0000256" key="1">
    <source>
        <dbReference type="SAM" id="MobiDB-lite"/>
    </source>
</evidence>
<dbReference type="RefSeq" id="XP_062623081.1">
    <property type="nucleotide sequence ID" value="XM_062767097.1"/>
</dbReference>
<evidence type="ECO:0000313" key="4">
    <source>
        <dbReference type="Proteomes" id="UP000827549"/>
    </source>
</evidence>
<protein>
    <submittedName>
        <fullName evidence="3">Ubiquitin-like protein pmt3/smt3</fullName>
    </submittedName>
</protein>
<dbReference type="CDD" id="cd01763">
    <property type="entry name" value="Ubl_SUMO_like"/>
    <property type="match status" value="1"/>
</dbReference>
<feature type="region of interest" description="Disordered" evidence="1">
    <location>
        <begin position="315"/>
        <end position="364"/>
    </location>
</feature>
<dbReference type="InterPro" id="IPR029071">
    <property type="entry name" value="Ubiquitin-like_domsf"/>
</dbReference>
<proteinExistence type="predicted"/>
<feature type="compositionally biased region" description="Acidic residues" evidence="1">
    <location>
        <begin position="47"/>
        <end position="57"/>
    </location>
</feature>
<dbReference type="EMBL" id="CP086714">
    <property type="protein sequence ID" value="WOO77049.1"/>
    <property type="molecule type" value="Genomic_DNA"/>
</dbReference>
<dbReference type="GeneID" id="87803906"/>
<dbReference type="AlphaFoldDB" id="A0AAF0Y320"/>
<feature type="region of interest" description="Disordered" evidence="1">
    <location>
        <begin position="169"/>
        <end position="194"/>
    </location>
</feature>
<feature type="domain" description="Ubiquitin-like" evidence="2">
    <location>
        <begin position="365"/>
        <end position="434"/>
    </location>
</feature>